<evidence type="ECO:0000256" key="1">
    <source>
        <dbReference type="ARBA" id="ARBA00022475"/>
    </source>
</evidence>
<reference evidence="6 7" key="1">
    <citation type="submission" date="2022-04" db="EMBL/GenBank/DDBJ databases">
        <title>Paracoccus sp. YLB-12 draft genome sequence.</title>
        <authorList>
            <person name="Yu L."/>
        </authorList>
    </citation>
    <scope>NUCLEOTIDE SEQUENCE [LARGE SCALE GENOMIC DNA]</scope>
    <source>
        <strain evidence="6 7">YLB-12</strain>
    </source>
</reference>
<dbReference type="PANTHER" id="PTHR36917:SF1">
    <property type="entry name" value="INNER MEMBRANE-SPANNING PROTEIN YCIB"/>
    <property type="match status" value="1"/>
</dbReference>
<keyword evidence="4 5" id="KW-0472">Membrane</keyword>
<name>A0ABT2K6G3_9RHOB</name>
<sequence>MKEPKPWVKPVLELGPVLIFFLVFILKRGETTVIAGQEYSAFILATLVFIPALALATLIQWRLTGKLAPMQIATLVLVIVFGGLSVWLNDPRFFKMKPTMIYLLFAAILGYSLLARKNWLQAVLSEALPMDALGWRKLTLRMALLFLALAVANEVVWRTMSETTWVYFKTFGLPLILFVFLMGNAGLYRAHAIQTDADEGNPDNGRK</sequence>
<evidence type="ECO:0000256" key="4">
    <source>
        <dbReference type="ARBA" id="ARBA00023136"/>
    </source>
</evidence>
<comment type="subcellular location">
    <subcellularLocation>
        <location evidence="5">Cell inner membrane</location>
        <topology evidence="5">Multi-pass membrane protein</topology>
    </subcellularLocation>
</comment>
<organism evidence="6 7">
    <name type="scientific">Paracoccus maritimus</name>
    <dbReference type="NCBI Taxonomy" id="2933292"/>
    <lineage>
        <taxon>Bacteria</taxon>
        <taxon>Pseudomonadati</taxon>
        <taxon>Pseudomonadota</taxon>
        <taxon>Alphaproteobacteria</taxon>
        <taxon>Rhodobacterales</taxon>
        <taxon>Paracoccaceae</taxon>
        <taxon>Paracoccus</taxon>
    </lineage>
</organism>
<dbReference type="HAMAP" id="MF_00189">
    <property type="entry name" value="YciB"/>
    <property type="match status" value="1"/>
</dbReference>
<dbReference type="Proteomes" id="UP001320702">
    <property type="component" value="Unassembled WGS sequence"/>
</dbReference>
<feature type="transmembrane region" description="Helical" evidence="5">
    <location>
        <begin position="100"/>
        <end position="119"/>
    </location>
</feature>
<feature type="transmembrane region" description="Helical" evidence="5">
    <location>
        <begin position="166"/>
        <end position="187"/>
    </location>
</feature>
<evidence type="ECO:0000313" key="6">
    <source>
        <dbReference type="EMBL" id="MCT4332094.1"/>
    </source>
</evidence>
<comment type="similarity">
    <text evidence="5">Belongs to the YciB family.</text>
</comment>
<evidence type="ECO:0000256" key="5">
    <source>
        <dbReference type="HAMAP-Rule" id="MF_00189"/>
    </source>
</evidence>
<dbReference type="Pfam" id="PF04279">
    <property type="entry name" value="IspA"/>
    <property type="match status" value="1"/>
</dbReference>
<feature type="transmembrane region" description="Helical" evidence="5">
    <location>
        <begin position="39"/>
        <end position="59"/>
    </location>
</feature>
<dbReference type="RefSeq" id="WP_260275962.1">
    <property type="nucleotide sequence ID" value="NZ_JANAVZ010000002.1"/>
</dbReference>
<keyword evidence="2 5" id="KW-0812">Transmembrane</keyword>
<feature type="transmembrane region" description="Helical" evidence="5">
    <location>
        <begin position="7"/>
        <end position="27"/>
    </location>
</feature>
<feature type="transmembrane region" description="Helical" evidence="5">
    <location>
        <begin position="140"/>
        <end position="160"/>
    </location>
</feature>
<comment type="function">
    <text evidence="5">Plays a role in cell envelope biogenesis, maintenance of cell envelope integrity and membrane homeostasis.</text>
</comment>
<keyword evidence="5" id="KW-0997">Cell inner membrane</keyword>
<evidence type="ECO:0000256" key="3">
    <source>
        <dbReference type="ARBA" id="ARBA00022989"/>
    </source>
</evidence>
<evidence type="ECO:0000313" key="7">
    <source>
        <dbReference type="Proteomes" id="UP001320702"/>
    </source>
</evidence>
<evidence type="ECO:0000256" key="2">
    <source>
        <dbReference type="ARBA" id="ARBA00022692"/>
    </source>
</evidence>
<keyword evidence="1 5" id="KW-1003">Cell membrane</keyword>
<protein>
    <recommendedName>
        <fullName evidence="5">Inner membrane-spanning protein YciB</fullName>
    </recommendedName>
</protein>
<dbReference type="InterPro" id="IPR006008">
    <property type="entry name" value="YciB"/>
</dbReference>
<dbReference type="EMBL" id="JANAVZ010000002">
    <property type="protein sequence ID" value="MCT4332094.1"/>
    <property type="molecule type" value="Genomic_DNA"/>
</dbReference>
<dbReference type="PANTHER" id="PTHR36917">
    <property type="entry name" value="INTRACELLULAR SEPTATION PROTEIN A-RELATED"/>
    <property type="match status" value="1"/>
</dbReference>
<comment type="caution">
    <text evidence="6">The sequence shown here is derived from an EMBL/GenBank/DDBJ whole genome shotgun (WGS) entry which is preliminary data.</text>
</comment>
<keyword evidence="3 5" id="KW-1133">Transmembrane helix</keyword>
<keyword evidence="7" id="KW-1185">Reference proteome</keyword>
<feature type="transmembrane region" description="Helical" evidence="5">
    <location>
        <begin position="71"/>
        <end position="88"/>
    </location>
</feature>
<gene>
    <name evidence="5" type="primary">yciB</name>
    <name evidence="6" type="ORF">MU516_04325</name>
</gene>
<proteinExistence type="inferred from homology"/>
<accession>A0ABT2K6G3</accession>